<protein>
    <recommendedName>
        <fullName evidence="3">Thiolase N-terminal domain-containing protein</fullName>
    </recommendedName>
</protein>
<dbReference type="Gene3D" id="3.40.47.10">
    <property type="match status" value="2"/>
</dbReference>
<evidence type="ECO:0000259" key="3">
    <source>
        <dbReference type="Pfam" id="PF00108"/>
    </source>
</evidence>
<dbReference type="GO" id="GO:0010124">
    <property type="term" value="P:phenylacetate catabolic process"/>
    <property type="evidence" value="ECO:0007669"/>
    <property type="project" value="TreeGrafter"/>
</dbReference>
<dbReference type="InterPro" id="IPR020616">
    <property type="entry name" value="Thiolase_N"/>
</dbReference>
<dbReference type="PANTHER" id="PTHR43853">
    <property type="entry name" value="3-KETOACYL-COA THIOLASE, PEROXISOMAL"/>
    <property type="match status" value="1"/>
</dbReference>
<accession>A0A2Z4MIN2</accession>
<evidence type="ECO:0000313" key="4">
    <source>
        <dbReference type="EMBL" id="AWX56387.1"/>
    </source>
</evidence>
<dbReference type="Proteomes" id="UP000036061">
    <property type="component" value="Chromosome"/>
</dbReference>
<sequence>MFPLCRLGLLLPGKRLRRARSKRKKSSIRLADQFEIGRDLQDQFALESQLKAARAQQEGRFKQEITLVILTNKGKQITIAEDEYIRHDAKLERPEDLKSAFKMDWLPCVSAEVKGFL</sequence>
<dbReference type="GO" id="GO:0006635">
    <property type="term" value="P:fatty acid beta-oxidation"/>
    <property type="evidence" value="ECO:0007669"/>
    <property type="project" value="TreeGrafter"/>
</dbReference>
<gene>
    <name evidence="4" type="ORF">AB432_015670</name>
</gene>
<reference evidence="4 5" key="1">
    <citation type="journal article" date="2015" name="Genome Announc.">
        <title>Draft Genome Sequence of Brevibacillus brevis DZQ7, a Plant Growth-Promoting Rhizobacterium with Broad-Spectrum Antimicrobial Activity.</title>
        <authorList>
            <person name="Hou Q."/>
            <person name="Wang C."/>
            <person name="Hou X."/>
            <person name="Xia Z."/>
            <person name="Ye J."/>
            <person name="Liu K."/>
            <person name="Liu H."/>
            <person name="Wang J."/>
            <person name="Guo H."/>
            <person name="Yu X."/>
            <person name="Yang Y."/>
            <person name="Du B."/>
            <person name="Ding Y."/>
        </authorList>
    </citation>
    <scope>NUCLEOTIDE SEQUENCE [LARGE SCALE GENOMIC DNA]</scope>
    <source>
        <strain evidence="4 5">DZQ7</strain>
    </source>
</reference>
<proteinExistence type="predicted"/>
<organism evidence="4 5">
    <name type="scientific">Brevibacillus brevis</name>
    <name type="common">Bacillus brevis</name>
    <dbReference type="NCBI Taxonomy" id="1393"/>
    <lineage>
        <taxon>Bacteria</taxon>
        <taxon>Bacillati</taxon>
        <taxon>Bacillota</taxon>
        <taxon>Bacilli</taxon>
        <taxon>Bacillales</taxon>
        <taxon>Paenibacillaceae</taxon>
        <taxon>Brevibacillus</taxon>
    </lineage>
</organism>
<dbReference type="InterPro" id="IPR050215">
    <property type="entry name" value="Thiolase-like_sf_Thiolase"/>
</dbReference>
<dbReference type="PANTHER" id="PTHR43853:SF8">
    <property type="entry name" value="3-KETOACYL-COA THIOLASE, PEROXISOMAL"/>
    <property type="match status" value="1"/>
</dbReference>
<keyword evidence="2" id="KW-0443">Lipid metabolism</keyword>
<name>A0A2Z4MIN2_BREBE</name>
<dbReference type="Pfam" id="PF00108">
    <property type="entry name" value="Thiolase_N"/>
    <property type="match status" value="1"/>
</dbReference>
<evidence type="ECO:0000313" key="5">
    <source>
        <dbReference type="Proteomes" id="UP000036061"/>
    </source>
</evidence>
<dbReference type="EMBL" id="CP030117">
    <property type="protein sequence ID" value="AWX56387.1"/>
    <property type="molecule type" value="Genomic_DNA"/>
</dbReference>
<dbReference type="AlphaFoldDB" id="A0A2Z4MIN2"/>
<evidence type="ECO:0000256" key="2">
    <source>
        <dbReference type="ARBA" id="ARBA00023098"/>
    </source>
</evidence>
<evidence type="ECO:0000256" key="1">
    <source>
        <dbReference type="ARBA" id="ARBA00022832"/>
    </source>
</evidence>
<feature type="domain" description="Thiolase N-terminal" evidence="3">
    <location>
        <begin position="29"/>
        <end position="103"/>
    </location>
</feature>
<dbReference type="SUPFAM" id="SSF53901">
    <property type="entry name" value="Thiolase-like"/>
    <property type="match status" value="1"/>
</dbReference>
<keyword evidence="1" id="KW-0276">Fatty acid metabolism</keyword>
<dbReference type="InterPro" id="IPR016039">
    <property type="entry name" value="Thiolase-like"/>
</dbReference>
<dbReference type="GO" id="GO:0003988">
    <property type="term" value="F:acetyl-CoA C-acyltransferase activity"/>
    <property type="evidence" value="ECO:0007669"/>
    <property type="project" value="TreeGrafter"/>
</dbReference>